<dbReference type="Proteomes" id="UP000718012">
    <property type="component" value="Unassembled WGS sequence"/>
</dbReference>
<reference evidence="14" key="1">
    <citation type="journal article" date="2021" name="PeerJ">
        <title>Extensive microbial diversity within the chicken gut microbiome revealed by metagenomics and culture.</title>
        <authorList>
            <person name="Gilroy R."/>
            <person name="Ravi A."/>
            <person name="Getino M."/>
            <person name="Pursley I."/>
            <person name="Horton D.L."/>
            <person name="Alikhan N.F."/>
            <person name="Baker D."/>
            <person name="Gharbi K."/>
            <person name="Hall N."/>
            <person name="Watson M."/>
            <person name="Adriaenssens E.M."/>
            <person name="Foster-Nyarko E."/>
            <person name="Jarju S."/>
            <person name="Secka A."/>
            <person name="Antonio M."/>
            <person name="Oren A."/>
            <person name="Chaudhuri R.R."/>
            <person name="La Ragione R."/>
            <person name="Hildebrand F."/>
            <person name="Pallen M.J."/>
        </authorList>
    </citation>
    <scope>NUCLEOTIDE SEQUENCE</scope>
    <source>
        <strain evidence="14">CHK165-8395</strain>
    </source>
</reference>
<dbReference type="Pfam" id="PF07715">
    <property type="entry name" value="Plug"/>
    <property type="match status" value="1"/>
</dbReference>
<keyword evidence="7 10" id="KW-0472">Membrane</keyword>
<dbReference type="PANTHER" id="PTHR30069">
    <property type="entry name" value="TONB-DEPENDENT OUTER MEMBRANE RECEPTOR"/>
    <property type="match status" value="1"/>
</dbReference>
<organism evidence="14 15">
    <name type="scientific">Phocaeicola coprocola</name>
    <dbReference type="NCBI Taxonomy" id="310298"/>
    <lineage>
        <taxon>Bacteria</taxon>
        <taxon>Pseudomonadati</taxon>
        <taxon>Bacteroidota</taxon>
        <taxon>Bacteroidia</taxon>
        <taxon>Bacteroidales</taxon>
        <taxon>Bacteroidaceae</taxon>
        <taxon>Phocaeicola</taxon>
    </lineage>
</organism>
<dbReference type="PROSITE" id="PS52016">
    <property type="entry name" value="TONB_DEPENDENT_REC_3"/>
    <property type="match status" value="1"/>
</dbReference>
<comment type="similarity">
    <text evidence="10 11">Belongs to the TonB-dependent receptor family.</text>
</comment>
<dbReference type="InterPro" id="IPR036942">
    <property type="entry name" value="Beta-barrel_TonB_sf"/>
</dbReference>
<dbReference type="Gene3D" id="2.60.40.1120">
    <property type="entry name" value="Carboxypeptidase-like, regulatory domain"/>
    <property type="match status" value="1"/>
</dbReference>
<evidence type="ECO:0000256" key="6">
    <source>
        <dbReference type="ARBA" id="ARBA00023077"/>
    </source>
</evidence>
<dbReference type="InterPro" id="IPR023997">
    <property type="entry name" value="TonB-dep_OMP_SusC/RagA_CS"/>
</dbReference>
<reference evidence="14" key="2">
    <citation type="submission" date="2021-09" db="EMBL/GenBank/DDBJ databases">
        <authorList>
            <person name="Gilroy R."/>
        </authorList>
    </citation>
    <scope>NUCLEOTIDE SEQUENCE</scope>
    <source>
        <strain evidence="14">CHK165-8395</strain>
    </source>
</reference>
<keyword evidence="3 10" id="KW-1134">Transmembrane beta strand</keyword>
<dbReference type="GO" id="GO:0009279">
    <property type="term" value="C:cell outer membrane"/>
    <property type="evidence" value="ECO:0007669"/>
    <property type="project" value="UniProtKB-SubCell"/>
</dbReference>
<evidence type="ECO:0000259" key="12">
    <source>
        <dbReference type="Pfam" id="PF00593"/>
    </source>
</evidence>
<dbReference type="GO" id="GO:0044718">
    <property type="term" value="P:siderophore transmembrane transport"/>
    <property type="evidence" value="ECO:0007669"/>
    <property type="project" value="TreeGrafter"/>
</dbReference>
<keyword evidence="6 11" id="KW-0798">TonB box</keyword>
<evidence type="ECO:0000256" key="11">
    <source>
        <dbReference type="RuleBase" id="RU003357"/>
    </source>
</evidence>
<dbReference type="FunFam" id="2.60.40.1120:FF:000003">
    <property type="entry name" value="Outer membrane protein Omp121"/>
    <property type="match status" value="1"/>
</dbReference>
<evidence type="ECO:0000313" key="14">
    <source>
        <dbReference type="EMBL" id="HJF08104.1"/>
    </source>
</evidence>
<evidence type="ECO:0000256" key="1">
    <source>
        <dbReference type="ARBA" id="ARBA00004571"/>
    </source>
</evidence>
<keyword evidence="2 10" id="KW-0813">Transport</keyword>
<evidence type="ECO:0000256" key="10">
    <source>
        <dbReference type="PROSITE-ProRule" id="PRU01360"/>
    </source>
</evidence>
<accession>A0A921FEW3</accession>
<keyword evidence="8 14" id="KW-0675">Receptor</keyword>
<feature type="domain" description="TonB-dependent receptor plug" evidence="13">
    <location>
        <begin position="97"/>
        <end position="216"/>
    </location>
</feature>
<feature type="domain" description="TonB-dependent receptor-like beta-barrel" evidence="12">
    <location>
        <begin position="383"/>
        <end position="746"/>
    </location>
</feature>
<dbReference type="InterPro" id="IPR000531">
    <property type="entry name" value="Beta-barrel_TonB"/>
</dbReference>
<evidence type="ECO:0000259" key="13">
    <source>
        <dbReference type="Pfam" id="PF07715"/>
    </source>
</evidence>
<dbReference type="InterPro" id="IPR039426">
    <property type="entry name" value="TonB-dep_rcpt-like"/>
</dbReference>
<evidence type="ECO:0000256" key="8">
    <source>
        <dbReference type="ARBA" id="ARBA00023170"/>
    </source>
</evidence>
<dbReference type="InterPro" id="IPR008969">
    <property type="entry name" value="CarboxyPept-like_regulatory"/>
</dbReference>
<comment type="subcellular location">
    <subcellularLocation>
        <location evidence="1 10">Cell outer membrane</location>
        <topology evidence="1 10">Multi-pass membrane protein</topology>
    </subcellularLocation>
</comment>
<evidence type="ECO:0000256" key="3">
    <source>
        <dbReference type="ARBA" id="ARBA00022452"/>
    </source>
</evidence>
<proteinExistence type="inferred from homology"/>
<dbReference type="Pfam" id="PF13715">
    <property type="entry name" value="CarbopepD_reg_2"/>
    <property type="match status" value="1"/>
</dbReference>
<sequence length="862" mass="95906">MPAQKKITGKVIDENGETIIGANIVVKGTTNGTVTDMNGVFHLEVNDYPVNITVSYIGYETQTIKITSAKETVITMKSDNQVMEEVIVTGYGTFKKSAYAGSASAVKADKIKDIPAVSFQSMLQGNAAGVQFSSSSGQPGASSSINIRGMGSFNASNTPLYVIDGVPVISGSIDATGSDSGLDIMSTINPSDIENISIIKDAAAASLYGSRAANGVILITTKRGKEGKAQVSLKADWGFSDFAMQYRPIMNGEQRREYIYNGLKEGQLRGGKTEEEAIAYADDQIDKYAPVPWCGYVDWDDILFQHGSHQNYEASVSGGTNKFSYYSSLSYLKQDGITLNSGLERVSGRLNVDFQATNRLKVGANILFANVNQNVYGEGTSYTSPFYSSRNAVVPSDPVYNEDGSWNRDFIRNSDRNPLLSATYDRDREYVTRTFNTIYGEYEFLKDLKLKSTLSYDYTNTKGVSWSDPRTSNGDDINGGMSKKYHERHKMVWANQLSYRFNIKENHHFDVLAGYEIDEQYSDYLSGYATNFASFDKTAISNGMKVESVSGYDQKTRLISYLSRANYDFKNKYYLGASFRTDGSSRLASGNRWGKFWSVSGAWRIVEEEFIKPVNHWLTDLKLRASYGVNGTLPSDYYGYMGLSGLTDGYLSQPGISLSQIANEDLQWETNHNLNIGLDFGLWNRVNATIEYYTRTTKNLLMDCPISYTTGFGSYLMNIGKVKNQGVEVEITSKNFDNGEFSWTTSFNISHNRNKILVLDGEQTEIISGSQIHKVGESYRTFYLIEFAGINPETGVPQFYTNDMDENGNYIKEITEDAAEAHAIALDKHAEPAVVGGLTNTLHYKWFDLSFMFSYQFGAYGY</sequence>
<evidence type="ECO:0000256" key="4">
    <source>
        <dbReference type="ARBA" id="ARBA00022692"/>
    </source>
</evidence>
<dbReference type="SUPFAM" id="SSF49464">
    <property type="entry name" value="Carboxypeptidase regulatory domain-like"/>
    <property type="match status" value="1"/>
</dbReference>
<dbReference type="Pfam" id="PF00593">
    <property type="entry name" value="TonB_dep_Rec_b-barrel"/>
    <property type="match status" value="1"/>
</dbReference>
<dbReference type="FunFam" id="2.170.130.10:FF:000008">
    <property type="entry name" value="SusC/RagA family TonB-linked outer membrane protein"/>
    <property type="match status" value="1"/>
</dbReference>
<name>A0A921FEW3_9BACT</name>
<dbReference type="AlphaFoldDB" id="A0A921FEW3"/>
<keyword evidence="5" id="KW-0732">Signal</keyword>
<dbReference type="SUPFAM" id="SSF56935">
    <property type="entry name" value="Porins"/>
    <property type="match status" value="1"/>
</dbReference>
<dbReference type="Gene3D" id="2.40.170.20">
    <property type="entry name" value="TonB-dependent receptor, beta-barrel domain"/>
    <property type="match status" value="1"/>
</dbReference>
<feature type="non-terminal residue" evidence="14">
    <location>
        <position position="862"/>
    </location>
</feature>
<evidence type="ECO:0000256" key="5">
    <source>
        <dbReference type="ARBA" id="ARBA00022729"/>
    </source>
</evidence>
<evidence type="ECO:0000256" key="9">
    <source>
        <dbReference type="ARBA" id="ARBA00023237"/>
    </source>
</evidence>
<dbReference type="Gene3D" id="2.170.130.10">
    <property type="entry name" value="TonB-dependent receptor, plug domain"/>
    <property type="match status" value="1"/>
</dbReference>
<dbReference type="EMBL" id="DYXD01000176">
    <property type="protein sequence ID" value="HJF08104.1"/>
    <property type="molecule type" value="Genomic_DNA"/>
</dbReference>
<dbReference type="NCBIfam" id="TIGR04057">
    <property type="entry name" value="SusC_RagA_signa"/>
    <property type="match status" value="1"/>
</dbReference>
<evidence type="ECO:0000256" key="7">
    <source>
        <dbReference type="ARBA" id="ARBA00023136"/>
    </source>
</evidence>
<protein>
    <submittedName>
        <fullName evidence="14">TonB-dependent receptor</fullName>
    </submittedName>
</protein>
<gene>
    <name evidence="14" type="ORF">K8U81_07940</name>
</gene>
<evidence type="ECO:0000313" key="15">
    <source>
        <dbReference type="Proteomes" id="UP000718012"/>
    </source>
</evidence>
<dbReference type="InterPro" id="IPR037066">
    <property type="entry name" value="Plug_dom_sf"/>
</dbReference>
<dbReference type="InterPro" id="IPR023996">
    <property type="entry name" value="TonB-dep_OMP_SusC/RagA"/>
</dbReference>
<keyword evidence="9 10" id="KW-0998">Cell outer membrane</keyword>
<dbReference type="PANTHER" id="PTHR30069:SF29">
    <property type="entry name" value="HEMOGLOBIN AND HEMOGLOBIN-HAPTOGLOBIN-BINDING PROTEIN 1-RELATED"/>
    <property type="match status" value="1"/>
</dbReference>
<comment type="caution">
    <text evidence="14">The sequence shown here is derived from an EMBL/GenBank/DDBJ whole genome shotgun (WGS) entry which is preliminary data.</text>
</comment>
<dbReference type="InterPro" id="IPR012910">
    <property type="entry name" value="Plug_dom"/>
</dbReference>
<evidence type="ECO:0000256" key="2">
    <source>
        <dbReference type="ARBA" id="ARBA00022448"/>
    </source>
</evidence>
<dbReference type="GO" id="GO:0015344">
    <property type="term" value="F:siderophore uptake transmembrane transporter activity"/>
    <property type="evidence" value="ECO:0007669"/>
    <property type="project" value="TreeGrafter"/>
</dbReference>
<keyword evidence="4 10" id="KW-0812">Transmembrane</keyword>
<dbReference type="NCBIfam" id="TIGR04056">
    <property type="entry name" value="OMP_RagA_SusC"/>
    <property type="match status" value="1"/>
</dbReference>